<evidence type="ECO:0000313" key="3">
    <source>
        <dbReference type="Proteomes" id="UP000536835"/>
    </source>
</evidence>
<accession>A0A7Y3W4N7</accession>
<dbReference type="AlphaFoldDB" id="A0A7Y3W4N7"/>
<dbReference type="Proteomes" id="UP000536835">
    <property type="component" value="Unassembled WGS sequence"/>
</dbReference>
<feature type="signal peptide" evidence="1">
    <location>
        <begin position="1"/>
        <end position="15"/>
    </location>
</feature>
<proteinExistence type="predicted"/>
<keyword evidence="3" id="KW-1185">Reference proteome</keyword>
<dbReference type="PROSITE" id="PS51257">
    <property type="entry name" value="PROKAR_LIPOPROTEIN"/>
    <property type="match status" value="1"/>
</dbReference>
<name>A0A7Y3W4N7_9PROT</name>
<dbReference type="RefSeq" id="WP_173196889.1">
    <property type="nucleotide sequence ID" value="NZ_JABFCX010000002.1"/>
</dbReference>
<protein>
    <recommendedName>
        <fullName evidence="4">Lipoprotein</fullName>
    </recommendedName>
</protein>
<comment type="caution">
    <text evidence="2">The sequence shown here is derived from an EMBL/GenBank/DDBJ whole genome shotgun (WGS) entry which is preliminary data.</text>
</comment>
<sequence length="184" mass="20177">MRFAVLALASLILLAGCTTERGRAAARANPAPCPNVFVLDDASRFVDFEGDDRTIEAVTRSGEIDDVITACRYFADVPIKASMAVAFSVGRTDDSEAETIPVQYFVAVTRTNRDVIAKEVYEVPVQFKRGQKVVSFVEQIDEIVIPRARAGTSGVNFEIAVGFQLTEAQYRFNRSGVSLKFPES</sequence>
<evidence type="ECO:0000313" key="2">
    <source>
        <dbReference type="EMBL" id="NNU15426.1"/>
    </source>
</evidence>
<evidence type="ECO:0000256" key="1">
    <source>
        <dbReference type="SAM" id="SignalP"/>
    </source>
</evidence>
<dbReference type="EMBL" id="JABFCX010000002">
    <property type="protein sequence ID" value="NNU15426.1"/>
    <property type="molecule type" value="Genomic_DNA"/>
</dbReference>
<evidence type="ECO:0008006" key="4">
    <source>
        <dbReference type="Google" id="ProtNLM"/>
    </source>
</evidence>
<gene>
    <name evidence="2" type="ORF">HK107_03680</name>
</gene>
<organism evidence="2 3">
    <name type="scientific">Parvularcula mediterranea</name>
    <dbReference type="NCBI Taxonomy" id="2732508"/>
    <lineage>
        <taxon>Bacteria</taxon>
        <taxon>Pseudomonadati</taxon>
        <taxon>Pseudomonadota</taxon>
        <taxon>Alphaproteobacteria</taxon>
        <taxon>Parvularculales</taxon>
        <taxon>Parvularculaceae</taxon>
        <taxon>Parvularcula</taxon>
    </lineage>
</organism>
<keyword evidence="1" id="KW-0732">Signal</keyword>
<reference evidence="2 3" key="1">
    <citation type="submission" date="2020-05" db="EMBL/GenBank/DDBJ databases">
        <title>Parvularcula mediterraneae sp. nov., isolated from polypropylene straw from shallow seawater of the seashore of Laganas in Zakynthos island, Greece.</title>
        <authorList>
            <person name="Szabo I."/>
            <person name="Al-Omari J."/>
            <person name="Rado J."/>
            <person name="Szerdahelyi G.S."/>
        </authorList>
    </citation>
    <scope>NUCLEOTIDE SEQUENCE [LARGE SCALE GENOMIC DNA]</scope>
    <source>
        <strain evidence="2 3">ZS-1/3</strain>
    </source>
</reference>
<feature type="chain" id="PRO_5030905212" description="Lipoprotein" evidence="1">
    <location>
        <begin position="16"/>
        <end position="184"/>
    </location>
</feature>